<evidence type="ECO:0000313" key="10">
    <source>
        <dbReference type="Ensembl" id="ENSCCRP00020034065.1"/>
    </source>
</evidence>
<evidence type="ECO:0000256" key="7">
    <source>
        <dbReference type="ARBA" id="ARBA00023125"/>
    </source>
</evidence>
<dbReference type="GO" id="GO:0010521">
    <property type="term" value="F:telomerase inhibitor activity"/>
    <property type="evidence" value="ECO:0007669"/>
    <property type="project" value="TreeGrafter"/>
</dbReference>
<dbReference type="InterPro" id="IPR011564">
    <property type="entry name" value="Telomer_end-bd_POT1/Cdc13"/>
</dbReference>
<keyword evidence="5" id="KW-0158">Chromosome</keyword>
<dbReference type="Ensembl" id="ENSCCRT00020037227.1">
    <property type="protein sequence ID" value="ENSCCRP00020034065.1"/>
    <property type="gene ID" value="ENSCCRG00020015329.1"/>
</dbReference>
<dbReference type="InterPro" id="IPR012340">
    <property type="entry name" value="NA-bd_OB-fold"/>
</dbReference>
<feature type="domain" description="Telomeric single stranded DNA binding POT1/Cdc13" evidence="9">
    <location>
        <begin position="1"/>
        <end position="127"/>
    </location>
</feature>
<dbReference type="PANTHER" id="PTHR14513:SF0">
    <property type="entry name" value="PROTECTION OF TELOMERES PROTEIN 1"/>
    <property type="match status" value="1"/>
</dbReference>
<dbReference type="Gene3D" id="2.40.50.140">
    <property type="entry name" value="Nucleic acid-binding proteins"/>
    <property type="match status" value="2"/>
</dbReference>
<dbReference type="SUPFAM" id="SSF50249">
    <property type="entry name" value="Nucleic acid-binding proteins"/>
    <property type="match status" value="2"/>
</dbReference>
<dbReference type="Proteomes" id="UP000694701">
    <property type="component" value="Unplaced"/>
</dbReference>
<organism evidence="10 11">
    <name type="scientific">Cyprinus carpio</name>
    <name type="common">Common carp</name>
    <dbReference type="NCBI Taxonomy" id="7962"/>
    <lineage>
        <taxon>Eukaryota</taxon>
        <taxon>Metazoa</taxon>
        <taxon>Chordata</taxon>
        <taxon>Craniata</taxon>
        <taxon>Vertebrata</taxon>
        <taxon>Euteleostomi</taxon>
        <taxon>Actinopterygii</taxon>
        <taxon>Neopterygii</taxon>
        <taxon>Teleostei</taxon>
        <taxon>Ostariophysi</taxon>
        <taxon>Cypriniformes</taxon>
        <taxon>Cyprinidae</taxon>
        <taxon>Cyprininae</taxon>
        <taxon>Cyprinus</taxon>
    </lineage>
</organism>
<name>A0A8C2DZS7_CYPCA</name>
<dbReference type="Pfam" id="PF02765">
    <property type="entry name" value="POT1"/>
    <property type="match status" value="1"/>
</dbReference>
<sequence>MLKPKTLVNVYGLVTFFKQPFPSKGSVTSISLMLNYCSTLKITDKSDVKVGCNIFSKKLEDHPVIFRVGDIIRLHRFKVRRFDLFIPSSGIFKVGPNHIFALSSDVQFCFWRKSNKRTVQELCQWAANQSWISSDLTVSLSSVQPGKYFDLTCKLLARTIKDSRCILLKVWDGTKYRMNLTAKVLVCKNHLEAARDLKVSMFLRFYNLHALLQRAPDQVLPAEIFNSILLLKKHSDLNMVICCSKRFIIIINVENSCAA</sequence>
<protein>
    <recommendedName>
        <fullName evidence="4">Protection of telomeres protein 1</fullName>
    </recommendedName>
</protein>
<evidence type="ECO:0000256" key="5">
    <source>
        <dbReference type="ARBA" id="ARBA00022454"/>
    </source>
</evidence>
<evidence type="ECO:0000313" key="11">
    <source>
        <dbReference type="Proteomes" id="UP000694701"/>
    </source>
</evidence>
<evidence type="ECO:0000256" key="2">
    <source>
        <dbReference type="ARBA" id="ARBA00004574"/>
    </source>
</evidence>
<dbReference type="SMART" id="SM00976">
    <property type="entry name" value="Telo_bind"/>
    <property type="match status" value="1"/>
</dbReference>
<proteinExistence type="inferred from homology"/>
<evidence type="ECO:0000259" key="9">
    <source>
        <dbReference type="SMART" id="SM00976"/>
    </source>
</evidence>
<reference evidence="10" key="1">
    <citation type="submission" date="2025-08" db="UniProtKB">
        <authorList>
            <consortium name="Ensembl"/>
        </authorList>
    </citation>
    <scope>IDENTIFICATION</scope>
</reference>
<dbReference type="PANTHER" id="PTHR14513">
    <property type="entry name" value="PROTECTION OF TELOMERES 1"/>
    <property type="match status" value="1"/>
</dbReference>
<evidence type="ECO:0000256" key="8">
    <source>
        <dbReference type="ARBA" id="ARBA00023242"/>
    </source>
</evidence>
<comment type="similarity">
    <text evidence="3">Belongs to the telombin family.</text>
</comment>
<dbReference type="Pfam" id="PF16686">
    <property type="entry name" value="POT1PC"/>
    <property type="match status" value="1"/>
</dbReference>
<evidence type="ECO:0000256" key="4">
    <source>
        <dbReference type="ARBA" id="ARBA00015253"/>
    </source>
</evidence>
<evidence type="ECO:0000256" key="3">
    <source>
        <dbReference type="ARBA" id="ARBA00008442"/>
    </source>
</evidence>
<comment type="subcellular location">
    <subcellularLocation>
        <location evidence="2">Chromosome</location>
        <location evidence="2">Telomere</location>
    </subcellularLocation>
    <subcellularLocation>
        <location evidence="1">Nucleus</location>
    </subcellularLocation>
</comment>
<keyword evidence="8" id="KW-0539">Nucleus</keyword>
<dbReference type="GO" id="GO:0000783">
    <property type="term" value="C:nuclear telomere cap complex"/>
    <property type="evidence" value="ECO:0007669"/>
    <property type="project" value="TreeGrafter"/>
</dbReference>
<dbReference type="InterPro" id="IPR032042">
    <property type="entry name" value="POT1PC"/>
</dbReference>
<accession>A0A8C2DZS7</accession>
<keyword evidence="7" id="KW-0238">DNA-binding</keyword>
<dbReference type="AlphaFoldDB" id="A0A8C2DZS7"/>
<evidence type="ECO:0000256" key="1">
    <source>
        <dbReference type="ARBA" id="ARBA00004123"/>
    </source>
</evidence>
<evidence type="ECO:0000256" key="6">
    <source>
        <dbReference type="ARBA" id="ARBA00022895"/>
    </source>
</evidence>
<dbReference type="GO" id="GO:0016233">
    <property type="term" value="P:telomere capping"/>
    <property type="evidence" value="ECO:0007669"/>
    <property type="project" value="TreeGrafter"/>
</dbReference>
<keyword evidence="6" id="KW-0779">Telomere</keyword>
<dbReference type="GO" id="GO:0032210">
    <property type="term" value="P:regulation of telomere maintenance via telomerase"/>
    <property type="evidence" value="ECO:0007669"/>
    <property type="project" value="TreeGrafter"/>
</dbReference>
<dbReference type="GO" id="GO:0098505">
    <property type="term" value="F:G-rich strand telomeric DNA binding"/>
    <property type="evidence" value="ECO:0007669"/>
    <property type="project" value="TreeGrafter"/>
</dbReference>
<dbReference type="InterPro" id="IPR028389">
    <property type="entry name" value="POT1"/>
</dbReference>